<sequence>MSQKPGTCLKKIGNVPKNENESCHLTIEALGTVMCEMGFSPSARELHDMLMFADPKTLAFLNFETFCTMLQRAERGMLLRDAFDEMDRNGDGCLSRGELYEGLENAFQDLPLDSFVVDAMMREADPDNSGFISFDRFIDLSLKYQTIDDEKNL</sequence>
<keyword evidence="1" id="KW-0677">Repeat</keyword>
<feature type="domain" description="EF-hand" evidence="3">
    <location>
        <begin position="74"/>
        <end position="109"/>
    </location>
</feature>
<dbReference type="GO" id="GO:0005509">
    <property type="term" value="F:calcium ion binding"/>
    <property type="evidence" value="ECO:0007669"/>
    <property type="project" value="InterPro"/>
</dbReference>
<dbReference type="EMBL" id="AP029266">
    <property type="protein sequence ID" value="BFG01311.1"/>
    <property type="molecule type" value="Genomic_DNA"/>
</dbReference>
<keyword evidence="5" id="KW-1185">Reference proteome</keyword>
<dbReference type="InterPro" id="IPR050145">
    <property type="entry name" value="Centrin_CML-like"/>
</dbReference>
<protein>
    <submittedName>
        <fullName evidence="4">Calmodulin-2/4-like</fullName>
    </submittedName>
</protein>
<dbReference type="Pfam" id="PF13499">
    <property type="entry name" value="EF-hand_7"/>
    <property type="match status" value="1"/>
</dbReference>
<dbReference type="PANTHER" id="PTHR23050">
    <property type="entry name" value="CALCIUM BINDING PROTEIN"/>
    <property type="match status" value="1"/>
</dbReference>
<dbReference type="SUPFAM" id="SSF47473">
    <property type="entry name" value="EF-hand"/>
    <property type="match status" value="1"/>
</dbReference>
<proteinExistence type="predicted"/>
<organism evidence="4 5">
    <name type="scientific">Drosophila madeirensis</name>
    <name type="common">Fruit fly</name>
    <dbReference type="NCBI Taxonomy" id="30013"/>
    <lineage>
        <taxon>Eukaryota</taxon>
        <taxon>Metazoa</taxon>
        <taxon>Ecdysozoa</taxon>
        <taxon>Arthropoda</taxon>
        <taxon>Hexapoda</taxon>
        <taxon>Insecta</taxon>
        <taxon>Pterygota</taxon>
        <taxon>Neoptera</taxon>
        <taxon>Endopterygota</taxon>
        <taxon>Diptera</taxon>
        <taxon>Brachycera</taxon>
        <taxon>Muscomorpha</taxon>
        <taxon>Ephydroidea</taxon>
        <taxon>Drosophilidae</taxon>
        <taxon>Drosophila</taxon>
        <taxon>Sophophora</taxon>
    </lineage>
</organism>
<keyword evidence="2" id="KW-0106">Calcium</keyword>
<dbReference type="Proteomes" id="UP001500889">
    <property type="component" value="Chromosome A"/>
</dbReference>
<gene>
    <name evidence="4" type="ORF">DMAD_01097</name>
</gene>
<evidence type="ECO:0000313" key="5">
    <source>
        <dbReference type="Proteomes" id="UP001500889"/>
    </source>
</evidence>
<dbReference type="Gene3D" id="1.10.238.10">
    <property type="entry name" value="EF-hand"/>
    <property type="match status" value="2"/>
</dbReference>
<evidence type="ECO:0000256" key="1">
    <source>
        <dbReference type="ARBA" id="ARBA00022737"/>
    </source>
</evidence>
<evidence type="ECO:0000313" key="4">
    <source>
        <dbReference type="EMBL" id="BFG01311.1"/>
    </source>
</evidence>
<evidence type="ECO:0000259" key="3">
    <source>
        <dbReference type="PROSITE" id="PS50222"/>
    </source>
</evidence>
<evidence type="ECO:0000256" key="2">
    <source>
        <dbReference type="ARBA" id="ARBA00022837"/>
    </source>
</evidence>
<dbReference type="FunFam" id="1.10.238.10:FF:000178">
    <property type="entry name" value="Calmodulin-2 A"/>
    <property type="match status" value="1"/>
</dbReference>
<name>A0AAU9G0F2_DROMD</name>
<dbReference type="SMART" id="SM00054">
    <property type="entry name" value="EFh"/>
    <property type="match status" value="2"/>
</dbReference>
<dbReference type="InterPro" id="IPR011992">
    <property type="entry name" value="EF-hand-dom_pair"/>
</dbReference>
<dbReference type="AlphaFoldDB" id="A0AAU9G0F2"/>
<dbReference type="InterPro" id="IPR002048">
    <property type="entry name" value="EF_hand_dom"/>
</dbReference>
<dbReference type="PROSITE" id="PS00018">
    <property type="entry name" value="EF_HAND_1"/>
    <property type="match status" value="1"/>
</dbReference>
<dbReference type="PROSITE" id="PS50222">
    <property type="entry name" value="EF_HAND_2"/>
    <property type="match status" value="1"/>
</dbReference>
<dbReference type="CDD" id="cd00051">
    <property type="entry name" value="EFh"/>
    <property type="match status" value="1"/>
</dbReference>
<reference evidence="4 5" key="1">
    <citation type="submission" date="2024-02" db="EMBL/GenBank/DDBJ databases">
        <title>A chromosome-level genome assembly of Drosophila madeirensis, a fruit fly species endemic to Madeira island.</title>
        <authorList>
            <person name="Tomihara K."/>
            <person name="Llopart A."/>
            <person name="Yamamoto D."/>
        </authorList>
    </citation>
    <scope>NUCLEOTIDE SEQUENCE [LARGE SCALE GENOMIC DNA]</scope>
    <source>
        <strain evidence="4 5">RF1</strain>
    </source>
</reference>
<dbReference type="InterPro" id="IPR018247">
    <property type="entry name" value="EF_Hand_1_Ca_BS"/>
</dbReference>
<dbReference type="GO" id="GO:0043226">
    <property type="term" value="C:organelle"/>
    <property type="evidence" value="ECO:0007669"/>
    <property type="project" value="UniProtKB-ARBA"/>
</dbReference>
<accession>A0AAU9G0F2</accession>